<accession>A0A521FZD3</accession>
<comment type="similarity">
    <text evidence="1">Belongs to the N(4)/N(6)-methyltransferase family. N(4) subfamily.</text>
</comment>
<name>A0A521FZD3_9BACT</name>
<keyword evidence="11" id="KW-1185">Reference proteome</keyword>
<dbReference type="GO" id="GO:0003677">
    <property type="term" value="F:DNA binding"/>
    <property type="evidence" value="ECO:0007669"/>
    <property type="project" value="UniProtKB-KW"/>
</dbReference>
<dbReference type="InterPro" id="IPR029063">
    <property type="entry name" value="SAM-dependent_MTases_sf"/>
</dbReference>
<dbReference type="InterPro" id="IPR002941">
    <property type="entry name" value="DNA_methylase_N4/N6"/>
</dbReference>
<comment type="caution">
    <text evidence="10">The sequence shown here is derived from an EMBL/GenBank/DDBJ whole genome shotgun (WGS) entry which is preliminary data.</text>
</comment>
<keyword evidence="6" id="KW-0238">DNA-binding</keyword>
<dbReference type="GO" id="GO:0008170">
    <property type="term" value="F:N-methyltransferase activity"/>
    <property type="evidence" value="ECO:0007669"/>
    <property type="project" value="InterPro"/>
</dbReference>
<keyword evidence="3 10" id="KW-0808">Transferase</keyword>
<evidence type="ECO:0000256" key="8">
    <source>
        <dbReference type="RuleBase" id="RU362026"/>
    </source>
</evidence>
<dbReference type="EMBL" id="NQJD01000039">
    <property type="protein sequence ID" value="TAA74122.1"/>
    <property type="molecule type" value="Genomic_DNA"/>
</dbReference>
<keyword evidence="4" id="KW-0949">S-adenosyl-L-methionine</keyword>
<sequence>MPSCLNPIETSDSTINNLDEKRWSVYNGDAVQVLKTLPDNSYNCIVTSPPYYWLRDYGTDEQIGKEDTVEQYIFSVCAVFDEIYRVMKDDGLVFINLGDTYYSGKGQSHGVDKKSRKRRFGLRAVDKSGGLDIGIKPKSLIGIPWRVALEMMKRNWTLRSSIIWYRKYSLPESVKDRPKRSYEHIFMFVKNRKYYFNQSAFGADEQGDVWTIVPRPKSAHLGTAPYPDELVQRCLDMGCPPGGSVLDPFAGSGTTLRVAVQSGRFATGIDNNPEFCQFMSSELQRISK</sequence>
<evidence type="ECO:0000256" key="5">
    <source>
        <dbReference type="ARBA" id="ARBA00022747"/>
    </source>
</evidence>
<evidence type="ECO:0000259" key="9">
    <source>
        <dbReference type="Pfam" id="PF01555"/>
    </source>
</evidence>
<evidence type="ECO:0000256" key="7">
    <source>
        <dbReference type="ARBA" id="ARBA00049120"/>
    </source>
</evidence>
<dbReference type="GO" id="GO:0032259">
    <property type="term" value="P:methylation"/>
    <property type="evidence" value="ECO:0007669"/>
    <property type="project" value="UniProtKB-KW"/>
</dbReference>
<evidence type="ECO:0000256" key="2">
    <source>
        <dbReference type="ARBA" id="ARBA00022603"/>
    </source>
</evidence>
<evidence type="ECO:0000256" key="6">
    <source>
        <dbReference type="ARBA" id="ARBA00023125"/>
    </source>
</evidence>
<dbReference type="InterPro" id="IPR017985">
    <property type="entry name" value="MeTrfase_CN4_CS"/>
</dbReference>
<dbReference type="Proteomes" id="UP000316238">
    <property type="component" value="Unassembled WGS sequence"/>
</dbReference>
<evidence type="ECO:0000256" key="1">
    <source>
        <dbReference type="ARBA" id="ARBA00010203"/>
    </source>
</evidence>
<dbReference type="SUPFAM" id="SSF53335">
    <property type="entry name" value="S-adenosyl-L-methionine-dependent methyltransferases"/>
    <property type="match status" value="1"/>
</dbReference>
<dbReference type="GO" id="GO:0015667">
    <property type="term" value="F:site-specific DNA-methyltransferase (cytosine-N4-specific) activity"/>
    <property type="evidence" value="ECO:0007669"/>
    <property type="project" value="UniProtKB-EC"/>
</dbReference>
<feature type="domain" description="DNA methylase N-4/N-6" evidence="9">
    <location>
        <begin position="43"/>
        <end position="277"/>
    </location>
</feature>
<gene>
    <name evidence="10" type="ORF">CDV28_13921</name>
</gene>
<proteinExistence type="inferred from homology"/>
<keyword evidence="5" id="KW-0680">Restriction system</keyword>
<dbReference type="Pfam" id="PF01555">
    <property type="entry name" value="N6_N4_Mtase"/>
    <property type="match status" value="1"/>
</dbReference>
<organism evidence="10 11">
    <name type="scientific">Candidatus Electronema aureum</name>
    <dbReference type="NCBI Taxonomy" id="2005002"/>
    <lineage>
        <taxon>Bacteria</taxon>
        <taxon>Pseudomonadati</taxon>
        <taxon>Thermodesulfobacteriota</taxon>
        <taxon>Desulfobulbia</taxon>
        <taxon>Desulfobulbales</taxon>
        <taxon>Desulfobulbaceae</taxon>
        <taxon>Candidatus Electronema</taxon>
    </lineage>
</organism>
<dbReference type="PROSITE" id="PS00093">
    <property type="entry name" value="N4_MTASE"/>
    <property type="match status" value="1"/>
</dbReference>
<comment type="catalytic activity">
    <reaction evidence="7">
        <text>a 2'-deoxycytidine in DNA + S-adenosyl-L-methionine = an N(4)-methyl-2'-deoxycytidine in DNA + S-adenosyl-L-homocysteine + H(+)</text>
        <dbReference type="Rhea" id="RHEA:16857"/>
        <dbReference type="Rhea" id="RHEA-COMP:11369"/>
        <dbReference type="Rhea" id="RHEA-COMP:13674"/>
        <dbReference type="ChEBI" id="CHEBI:15378"/>
        <dbReference type="ChEBI" id="CHEBI:57856"/>
        <dbReference type="ChEBI" id="CHEBI:59789"/>
        <dbReference type="ChEBI" id="CHEBI:85452"/>
        <dbReference type="ChEBI" id="CHEBI:137933"/>
        <dbReference type="EC" id="2.1.1.113"/>
    </reaction>
</comment>
<dbReference type="InterPro" id="IPR001091">
    <property type="entry name" value="RM_Methyltransferase"/>
</dbReference>
<dbReference type="EC" id="2.1.1.-" evidence="8"/>
<dbReference type="PRINTS" id="PR00508">
    <property type="entry name" value="S21N4MTFRASE"/>
</dbReference>
<evidence type="ECO:0000313" key="10">
    <source>
        <dbReference type="EMBL" id="TAA74122.1"/>
    </source>
</evidence>
<dbReference type="AlphaFoldDB" id="A0A521FZD3"/>
<dbReference type="Gene3D" id="3.40.50.150">
    <property type="entry name" value="Vaccinia Virus protein VP39"/>
    <property type="match status" value="1"/>
</dbReference>
<dbReference type="GO" id="GO:0009307">
    <property type="term" value="P:DNA restriction-modification system"/>
    <property type="evidence" value="ECO:0007669"/>
    <property type="project" value="UniProtKB-KW"/>
</dbReference>
<evidence type="ECO:0000256" key="3">
    <source>
        <dbReference type="ARBA" id="ARBA00022679"/>
    </source>
</evidence>
<protein>
    <recommendedName>
        <fullName evidence="8">Methyltransferase</fullName>
        <ecNumber evidence="8">2.1.1.-</ecNumber>
    </recommendedName>
</protein>
<evidence type="ECO:0000256" key="4">
    <source>
        <dbReference type="ARBA" id="ARBA00022691"/>
    </source>
</evidence>
<keyword evidence="2 10" id="KW-0489">Methyltransferase</keyword>
<reference evidence="10" key="1">
    <citation type="submission" date="2017-07" db="EMBL/GenBank/DDBJ databases">
        <title>The cable genome - Insights into the physiology and evolution of filamentous bacteria capable of sulfide oxidation via long distance electron transfer.</title>
        <authorList>
            <person name="Thorup C."/>
            <person name="Bjerg J.T."/>
            <person name="Schreiber L."/>
            <person name="Nielsen L.P."/>
            <person name="Kjeldsen K.U."/>
            <person name="Boesen T."/>
            <person name="Boggild A."/>
            <person name="Meysman F."/>
            <person name="Geelhoed J."/>
            <person name="Schramm A."/>
        </authorList>
    </citation>
    <scope>NUCLEOTIDE SEQUENCE [LARGE SCALE GENOMIC DNA]</scope>
    <source>
        <strain evidence="10">GS</strain>
    </source>
</reference>
<evidence type="ECO:0000313" key="11">
    <source>
        <dbReference type="Proteomes" id="UP000316238"/>
    </source>
</evidence>